<accession>A0A6N8DGY8</accession>
<evidence type="ECO:0008006" key="3">
    <source>
        <dbReference type="Google" id="ProtNLM"/>
    </source>
</evidence>
<dbReference type="OrthoDB" id="929345at2"/>
<dbReference type="Proteomes" id="UP000439113">
    <property type="component" value="Unassembled WGS sequence"/>
</dbReference>
<proteinExistence type="predicted"/>
<comment type="caution">
    <text evidence="1">The sequence shown here is derived from an EMBL/GenBank/DDBJ whole genome shotgun (WGS) entry which is preliminary data.</text>
</comment>
<gene>
    <name evidence="1" type="ORF">GJ654_01095</name>
</gene>
<reference evidence="1 2" key="1">
    <citation type="submission" date="2019-11" db="EMBL/GenBank/DDBJ databases">
        <title>Whole-genome sequence of a Rhodoblastus acidophilus DSM 142.</title>
        <authorList>
            <person name="Kyndt J.A."/>
            <person name="Meyer T.E."/>
        </authorList>
    </citation>
    <scope>NUCLEOTIDE SEQUENCE [LARGE SCALE GENOMIC DNA]</scope>
    <source>
        <strain evidence="1 2">DSM 142</strain>
    </source>
</reference>
<dbReference type="RefSeq" id="WP_155444243.1">
    <property type="nucleotide sequence ID" value="NZ_JAOQNR010000001.1"/>
</dbReference>
<dbReference type="EMBL" id="WNKS01000001">
    <property type="protein sequence ID" value="MTV29582.1"/>
    <property type="molecule type" value="Genomic_DNA"/>
</dbReference>
<evidence type="ECO:0000313" key="2">
    <source>
        <dbReference type="Proteomes" id="UP000439113"/>
    </source>
</evidence>
<organism evidence="1 2">
    <name type="scientific">Rhodoblastus acidophilus</name>
    <name type="common">Rhodopseudomonas acidophila</name>
    <dbReference type="NCBI Taxonomy" id="1074"/>
    <lineage>
        <taxon>Bacteria</taxon>
        <taxon>Pseudomonadati</taxon>
        <taxon>Pseudomonadota</taxon>
        <taxon>Alphaproteobacteria</taxon>
        <taxon>Hyphomicrobiales</taxon>
        <taxon>Rhodoblastaceae</taxon>
        <taxon>Rhodoblastus</taxon>
    </lineage>
</organism>
<name>A0A6N8DGY8_RHOAC</name>
<sequence length="298" mass="34035">MDQPVDVAMSVYGKPFHTAVTLLSLQKHSGAHINRIYVQLEREQPFDAQPERILPLLGEKIFVYRPPLYLGWTQVDSSRLGDAAYRQSVRYQWPWEHSDRAQLFIAHNDCVFFDDVIGRMRAVMAREGVAGVGPIGQCWNCPAHHAGRCDGARHEAFQPTYEEACEIVRAHPGPRLKVEKIDKISPMPFLECRLNEIACLIDLTQARPATMPHGPCLPLGWNRTDTGVDWFRGMRLQKFRFKHWDLRDGFSHGYFYAENGGHPANRDRALYDRGEADAFAWLEAHFPQDAARLRAALA</sequence>
<dbReference type="AlphaFoldDB" id="A0A6N8DGY8"/>
<protein>
    <recommendedName>
        <fullName evidence="3">DUF5672 domain-containing protein</fullName>
    </recommendedName>
</protein>
<evidence type="ECO:0000313" key="1">
    <source>
        <dbReference type="EMBL" id="MTV29582.1"/>
    </source>
</evidence>